<dbReference type="EMBL" id="JBHMCA010000090">
    <property type="protein sequence ID" value="MFB9451738.1"/>
    <property type="molecule type" value="Genomic_DNA"/>
</dbReference>
<comment type="caution">
    <text evidence="4">The sequence shown here is derived from an EMBL/GenBank/DDBJ whole genome shotgun (WGS) entry which is preliminary data.</text>
</comment>
<protein>
    <submittedName>
        <fullName evidence="4">Acyl carrier protein</fullName>
    </submittedName>
</protein>
<gene>
    <name evidence="4" type="ORF">ACFFTR_52500</name>
</gene>
<keyword evidence="5" id="KW-1185">Reference proteome</keyword>
<evidence type="ECO:0000256" key="2">
    <source>
        <dbReference type="ARBA" id="ARBA00022553"/>
    </source>
</evidence>
<dbReference type="InterPro" id="IPR009081">
    <property type="entry name" value="PP-bd_ACP"/>
</dbReference>
<dbReference type="InterPro" id="IPR020806">
    <property type="entry name" value="PKS_PP-bd"/>
</dbReference>
<dbReference type="Pfam" id="PF00550">
    <property type="entry name" value="PP-binding"/>
    <property type="match status" value="1"/>
</dbReference>
<name>A0ABV5MSA0_9ACTN</name>
<evidence type="ECO:0000256" key="1">
    <source>
        <dbReference type="ARBA" id="ARBA00022450"/>
    </source>
</evidence>
<feature type="domain" description="Carrier" evidence="3">
    <location>
        <begin position="3"/>
        <end position="80"/>
    </location>
</feature>
<evidence type="ECO:0000259" key="3">
    <source>
        <dbReference type="PROSITE" id="PS50075"/>
    </source>
</evidence>
<dbReference type="PROSITE" id="PS50075">
    <property type="entry name" value="CARRIER"/>
    <property type="match status" value="1"/>
</dbReference>
<dbReference type="SMART" id="SM00823">
    <property type="entry name" value="PKS_PP"/>
    <property type="match status" value="1"/>
</dbReference>
<dbReference type="Proteomes" id="UP001589608">
    <property type="component" value="Unassembled WGS sequence"/>
</dbReference>
<keyword evidence="2" id="KW-0597">Phosphoprotein</keyword>
<evidence type="ECO:0000313" key="5">
    <source>
        <dbReference type="Proteomes" id="UP001589608"/>
    </source>
</evidence>
<keyword evidence="1" id="KW-0596">Phosphopantetheine</keyword>
<reference evidence="4 5" key="1">
    <citation type="submission" date="2024-09" db="EMBL/GenBank/DDBJ databases">
        <authorList>
            <person name="Sun Q."/>
            <person name="Mori K."/>
        </authorList>
    </citation>
    <scope>NUCLEOTIDE SEQUENCE [LARGE SCALE GENOMIC DNA]</scope>
    <source>
        <strain evidence="4 5">JCM 3307</strain>
    </source>
</reference>
<evidence type="ECO:0000313" key="4">
    <source>
        <dbReference type="EMBL" id="MFB9451738.1"/>
    </source>
</evidence>
<dbReference type="RefSeq" id="WP_223104045.1">
    <property type="nucleotide sequence ID" value="NZ_CP061913.1"/>
</dbReference>
<organism evidence="4 5">
    <name type="scientific">Dactylosporangium vinaceum</name>
    <dbReference type="NCBI Taxonomy" id="53362"/>
    <lineage>
        <taxon>Bacteria</taxon>
        <taxon>Bacillati</taxon>
        <taxon>Actinomycetota</taxon>
        <taxon>Actinomycetes</taxon>
        <taxon>Micromonosporales</taxon>
        <taxon>Micromonosporaceae</taxon>
        <taxon>Dactylosporangium</taxon>
    </lineage>
</organism>
<dbReference type="SUPFAM" id="SSF47336">
    <property type="entry name" value="ACP-like"/>
    <property type="match status" value="1"/>
</dbReference>
<accession>A0ABV5MSA0</accession>
<sequence length="88" mass="9484">MSTTETTVTARIADIWRELFAEPAMPLDGADNFFVLGASSLLAMAMVERLRAEFGVPVSMLAVTEHPQLAALADHVAGLLVDREQGEL</sequence>
<dbReference type="InterPro" id="IPR036736">
    <property type="entry name" value="ACP-like_sf"/>
</dbReference>
<proteinExistence type="predicted"/>
<dbReference type="Gene3D" id="1.10.1200.10">
    <property type="entry name" value="ACP-like"/>
    <property type="match status" value="1"/>
</dbReference>